<evidence type="ECO:0000256" key="1">
    <source>
        <dbReference type="ARBA" id="ARBA00004651"/>
    </source>
</evidence>
<keyword evidence="6 8" id="KW-0472">Membrane</keyword>
<name>A0AAU7C8E4_9BACT</name>
<sequence>MNIFKLSLTLALFVLGSPVLPAQSTDPKASVPTQPPDPQASVPEIPASPTQTPDPKAATSKPEYSGAKPSEAARWNNRTTPRKMLETFYFAITGYDRSPSLIVNAIDCLDLNGLDPEMRERDAALLAHQLEFILNRQGIPLYSVPDRSEGDRVLLDEVAGQPITLVRQPDGLWQFDATTVGRIGRLRKLASIGQHEAQEARSKMAEGRTDPAATIRTFAGAAIGRRDFAAAARCLDLRDIPSKLRATEGAQMARKLAFVMQRCGFMFSQEVPNDPEGYRYVWHSNHRGRIMLERVRLPEGQDAWLFTRGSLRNLDALVEGFRNRTPDPRYATIGLVIGEEVLATGRAAKVPPPPGVPAGLGSPRKTLRLFLESMDELEFDADRTRDLLDCLELESIAPEVRTSVGLRLAAKLEAVLHRLHVDLLSVADTWEADSLVLGRDTDWQVTLARSKDGAWRFDRETISRVPDLFERLTPEEKTARERRSNFHSAQQVMRTLLHASDNGDLDLAARCLDLDGVPQGARDELGPTLAYKLKFVLDRIGRVAVEELPSDADGPRYHYYRGPLGRIDLVRRTEAPRVGDWQFSRETVARIETMFRDVADRPVDASLSRERAITAIPAMRVVPSLWLRHQLPAWLRGPAPGLDLYQWIGLAVALVTCAAVSWLGLRIIERLACYCLRWGGFDLDRSLVAGKLRPVSFQIGLFCLYHLLRLLDLPSAVVGATIPAVKVLWIGLMGWMAFRLIDLGMILYARSERLHDRRSLSDMIVPTAANGMKLAVLVVVASYQVYLIGSRETLTQLLAGLGLVGLAASLAAQDTLKNFFGTLLLIGEHPFRIGEHVAVQNMEGTVESVGFRSTRLRTFEDSLLTIPNSVMAAALIDNRGARTCRRFRTTLSLAYGTPVDKLVTLRDSLRAFAANQPRIHPDKVEIHIGGLGASYVELFVQLYFRVPSFTEEMACRDELSREILAQVERLGLELAFPTQTIHLASSDTTLPSVPPAPKLLGRERLEATRSGFIIPASGLTTSKD</sequence>
<feature type="domain" description="Mechanosensitive ion channel MscS" evidence="10">
    <location>
        <begin position="814"/>
        <end position="878"/>
    </location>
</feature>
<dbReference type="InterPro" id="IPR006685">
    <property type="entry name" value="MscS_channel_2nd"/>
</dbReference>
<dbReference type="InterPro" id="IPR023408">
    <property type="entry name" value="MscS_beta-dom_sf"/>
</dbReference>
<keyword evidence="3" id="KW-1003">Cell membrane</keyword>
<organism evidence="12">
    <name type="scientific">Singulisphaera sp. Ch08</name>
    <dbReference type="NCBI Taxonomy" id="3120278"/>
    <lineage>
        <taxon>Bacteria</taxon>
        <taxon>Pseudomonadati</taxon>
        <taxon>Planctomycetota</taxon>
        <taxon>Planctomycetia</taxon>
        <taxon>Isosphaerales</taxon>
        <taxon>Isosphaeraceae</taxon>
        <taxon>Singulisphaera</taxon>
    </lineage>
</organism>
<proteinExistence type="inferred from homology"/>
<feature type="transmembrane region" description="Helical" evidence="8">
    <location>
        <begin position="794"/>
        <end position="812"/>
    </location>
</feature>
<dbReference type="SUPFAM" id="SSF50182">
    <property type="entry name" value="Sm-like ribonucleoproteins"/>
    <property type="match status" value="1"/>
</dbReference>
<evidence type="ECO:0000256" key="8">
    <source>
        <dbReference type="SAM" id="Phobius"/>
    </source>
</evidence>
<dbReference type="PANTHER" id="PTHR30221">
    <property type="entry name" value="SMALL-CONDUCTANCE MECHANOSENSITIVE CHANNEL"/>
    <property type="match status" value="1"/>
</dbReference>
<reference evidence="12" key="1">
    <citation type="submission" date="2024-05" db="EMBL/GenBank/DDBJ databases">
        <title>Planctomycetes of the genus Singulisphaera possess chitinolytic capabilities.</title>
        <authorList>
            <person name="Ivanova A."/>
        </authorList>
    </citation>
    <scope>NUCLEOTIDE SEQUENCE</scope>
    <source>
        <strain evidence="12">Ch08T</strain>
    </source>
</reference>
<dbReference type="Gene3D" id="1.10.287.1260">
    <property type="match status" value="1"/>
</dbReference>
<evidence type="ECO:0000256" key="4">
    <source>
        <dbReference type="ARBA" id="ARBA00022692"/>
    </source>
</evidence>
<dbReference type="PANTHER" id="PTHR30221:SF1">
    <property type="entry name" value="SMALL-CONDUCTANCE MECHANOSENSITIVE CHANNEL"/>
    <property type="match status" value="1"/>
</dbReference>
<dbReference type="GO" id="GO:0005886">
    <property type="term" value="C:plasma membrane"/>
    <property type="evidence" value="ECO:0007669"/>
    <property type="project" value="UniProtKB-SubCell"/>
</dbReference>
<evidence type="ECO:0000256" key="3">
    <source>
        <dbReference type="ARBA" id="ARBA00022475"/>
    </source>
</evidence>
<accession>A0AAU7C8E4</accession>
<keyword evidence="9" id="KW-0732">Signal</keyword>
<evidence type="ECO:0000256" key="6">
    <source>
        <dbReference type="ARBA" id="ARBA00023136"/>
    </source>
</evidence>
<feature type="region of interest" description="Disordered" evidence="7">
    <location>
        <begin position="23"/>
        <end position="78"/>
    </location>
</feature>
<evidence type="ECO:0000256" key="9">
    <source>
        <dbReference type="SAM" id="SignalP"/>
    </source>
</evidence>
<dbReference type="InterPro" id="IPR045275">
    <property type="entry name" value="MscS_archaea/bacteria_type"/>
</dbReference>
<feature type="signal peptide" evidence="9">
    <location>
        <begin position="1"/>
        <end position="21"/>
    </location>
</feature>
<keyword evidence="5 8" id="KW-1133">Transmembrane helix</keyword>
<dbReference type="Gene3D" id="3.30.70.100">
    <property type="match status" value="1"/>
</dbReference>
<dbReference type="Gene3D" id="2.30.30.60">
    <property type="match status" value="1"/>
</dbReference>
<feature type="domain" description="Mechanosensitive ion channel MscS C-terminal" evidence="11">
    <location>
        <begin position="889"/>
        <end position="973"/>
    </location>
</feature>
<dbReference type="Pfam" id="PF00924">
    <property type="entry name" value="MS_channel_2nd"/>
    <property type="match status" value="1"/>
</dbReference>
<evidence type="ECO:0000256" key="2">
    <source>
        <dbReference type="ARBA" id="ARBA00008017"/>
    </source>
</evidence>
<dbReference type="EMBL" id="CP155447">
    <property type="protein sequence ID" value="XBH01247.1"/>
    <property type="molecule type" value="Genomic_DNA"/>
</dbReference>
<dbReference type="GO" id="GO:0008381">
    <property type="term" value="F:mechanosensitive monoatomic ion channel activity"/>
    <property type="evidence" value="ECO:0007669"/>
    <property type="project" value="InterPro"/>
</dbReference>
<feature type="transmembrane region" description="Helical" evidence="8">
    <location>
        <begin position="770"/>
        <end position="788"/>
    </location>
</feature>
<dbReference type="Pfam" id="PF21082">
    <property type="entry name" value="MS_channel_3rd"/>
    <property type="match status" value="1"/>
</dbReference>
<feature type="transmembrane region" description="Helical" evidence="8">
    <location>
        <begin position="728"/>
        <end position="749"/>
    </location>
</feature>
<evidence type="ECO:0000259" key="11">
    <source>
        <dbReference type="Pfam" id="PF21082"/>
    </source>
</evidence>
<feature type="transmembrane region" description="Helical" evidence="8">
    <location>
        <begin position="644"/>
        <end position="665"/>
    </location>
</feature>
<keyword evidence="4 8" id="KW-0812">Transmembrane</keyword>
<dbReference type="SUPFAM" id="SSF82689">
    <property type="entry name" value="Mechanosensitive channel protein MscS (YggB), C-terminal domain"/>
    <property type="match status" value="1"/>
</dbReference>
<evidence type="ECO:0000313" key="12">
    <source>
        <dbReference type="EMBL" id="XBH01247.1"/>
    </source>
</evidence>
<feature type="chain" id="PRO_5043694559" evidence="9">
    <location>
        <begin position="22"/>
        <end position="1024"/>
    </location>
</feature>
<dbReference type="RefSeq" id="WP_406693940.1">
    <property type="nucleotide sequence ID" value="NZ_CP155447.1"/>
</dbReference>
<protein>
    <submittedName>
        <fullName evidence="12">Mechanosensitive ion channel family protein</fullName>
    </submittedName>
</protein>
<evidence type="ECO:0000256" key="7">
    <source>
        <dbReference type="SAM" id="MobiDB-lite"/>
    </source>
</evidence>
<dbReference type="InterPro" id="IPR049278">
    <property type="entry name" value="MS_channel_C"/>
</dbReference>
<evidence type="ECO:0000256" key="5">
    <source>
        <dbReference type="ARBA" id="ARBA00022989"/>
    </source>
</evidence>
<dbReference type="InterPro" id="IPR010920">
    <property type="entry name" value="LSM_dom_sf"/>
</dbReference>
<dbReference type="AlphaFoldDB" id="A0AAU7C8E4"/>
<dbReference type="InterPro" id="IPR011066">
    <property type="entry name" value="MscS_channel_C_sf"/>
</dbReference>
<comment type="subcellular location">
    <subcellularLocation>
        <location evidence="1">Cell membrane</location>
        <topology evidence="1">Multi-pass membrane protein</topology>
    </subcellularLocation>
</comment>
<evidence type="ECO:0000259" key="10">
    <source>
        <dbReference type="Pfam" id="PF00924"/>
    </source>
</evidence>
<comment type="similarity">
    <text evidence="2">Belongs to the MscS (TC 1.A.23) family.</text>
</comment>
<gene>
    <name evidence="12" type="ORF">V5E97_23155</name>
</gene>